<dbReference type="EMBL" id="JAAALK010000289">
    <property type="protein sequence ID" value="KAG8049222.1"/>
    <property type="molecule type" value="Genomic_DNA"/>
</dbReference>
<sequence>MAAMGDHHLRGVASAFVVLAAAVCVVVVPVMDEGRCCVAAAARPLMRGGGSAEVEEEEEAVMMDVSAVAASPEGARWVGVGRDGVVRAGKWLPLPLPTMPLPAASALAGGLRFPAAGVSMPWMAGAPPALAGPGLQFVPPYVGATRQEQLSLWASLFNPFQVKPRLPSAETTSPGPVDIPAIAGVGQERTTTVEDPAGEPRWGGVFLGNNHNGN</sequence>
<evidence type="ECO:0000313" key="3">
    <source>
        <dbReference type="EMBL" id="KAG8049222.1"/>
    </source>
</evidence>
<evidence type="ECO:0000256" key="1">
    <source>
        <dbReference type="SAM" id="MobiDB-lite"/>
    </source>
</evidence>
<proteinExistence type="predicted"/>
<keyword evidence="2" id="KW-1133">Transmembrane helix</keyword>
<feature type="region of interest" description="Disordered" evidence="1">
    <location>
        <begin position="191"/>
        <end position="214"/>
    </location>
</feature>
<evidence type="ECO:0000313" key="4">
    <source>
        <dbReference type="Proteomes" id="UP000729402"/>
    </source>
</evidence>
<comment type="caution">
    <text evidence="3">The sequence shown here is derived from an EMBL/GenBank/DDBJ whole genome shotgun (WGS) entry which is preliminary data.</text>
</comment>
<dbReference type="AlphaFoldDB" id="A0A8J5RLJ0"/>
<keyword evidence="2" id="KW-0812">Transmembrane</keyword>
<evidence type="ECO:0000256" key="2">
    <source>
        <dbReference type="SAM" id="Phobius"/>
    </source>
</evidence>
<dbReference type="Proteomes" id="UP000729402">
    <property type="component" value="Unassembled WGS sequence"/>
</dbReference>
<organism evidence="3 4">
    <name type="scientific">Zizania palustris</name>
    <name type="common">Northern wild rice</name>
    <dbReference type="NCBI Taxonomy" id="103762"/>
    <lineage>
        <taxon>Eukaryota</taxon>
        <taxon>Viridiplantae</taxon>
        <taxon>Streptophyta</taxon>
        <taxon>Embryophyta</taxon>
        <taxon>Tracheophyta</taxon>
        <taxon>Spermatophyta</taxon>
        <taxon>Magnoliopsida</taxon>
        <taxon>Liliopsida</taxon>
        <taxon>Poales</taxon>
        <taxon>Poaceae</taxon>
        <taxon>BOP clade</taxon>
        <taxon>Oryzoideae</taxon>
        <taxon>Oryzeae</taxon>
        <taxon>Zizaniinae</taxon>
        <taxon>Zizania</taxon>
    </lineage>
</organism>
<name>A0A8J5RLJ0_ZIZPA</name>
<feature type="transmembrane region" description="Helical" evidence="2">
    <location>
        <begin position="12"/>
        <end position="31"/>
    </location>
</feature>
<dbReference type="OrthoDB" id="690778at2759"/>
<keyword evidence="2" id="KW-0472">Membrane</keyword>
<protein>
    <submittedName>
        <fullName evidence="3">Uncharacterized protein</fullName>
    </submittedName>
</protein>
<accession>A0A8J5RLJ0</accession>
<reference evidence="3" key="2">
    <citation type="submission" date="2021-02" db="EMBL/GenBank/DDBJ databases">
        <authorList>
            <person name="Kimball J.A."/>
            <person name="Haas M.W."/>
            <person name="Macchietto M."/>
            <person name="Kono T."/>
            <person name="Duquette J."/>
            <person name="Shao M."/>
        </authorList>
    </citation>
    <scope>NUCLEOTIDE SEQUENCE</scope>
    <source>
        <tissue evidence="3">Fresh leaf tissue</tissue>
    </source>
</reference>
<gene>
    <name evidence="3" type="ORF">GUJ93_ZPchr0009g2440</name>
</gene>
<reference evidence="3" key="1">
    <citation type="journal article" date="2021" name="bioRxiv">
        <title>Whole Genome Assembly and Annotation of Northern Wild Rice, Zizania palustris L., Supports a Whole Genome Duplication in the Zizania Genus.</title>
        <authorList>
            <person name="Haas M."/>
            <person name="Kono T."/>
            <person name="Macchietto M."/>
            <person name="Millas R."/>
            <person name="McGilp L."/>
            <person name="Shao M."/>
            <person name="Duquette J."/>
            <person name="Hirsch C.N."/>
            <person name="Kimball J."/>
        </authorList>
    </citation>
    <scope>NUCLEOTIDE SEQUENCE</scope>
    <source>
        <tissue evidence="3">Fresh leaf tissue</tissue>
    </source>
</reference>
<keyword evidence="4" id="KW-1185">Reference proteome</keyword>